<dbReference type="InterPro" id="IPR001296">
    <property type="entry name" value="Glyco_trans_1"/>
</dbReference>
<protein>
    <submittedName>
        <fullName evidence="3">Glycosyltransferase involved in cell wall biosynthesis</fullName>
    </submittedName>
</protein>
<dbReference type="AlphaFoldDB" id="A0A4R3N215"/>
<dbReference type="GO" id="GO:0016757">
    <property type="term" value="F:glycosyltransferase activity"/>
    <property type="evidence" value="ECO:0007669"/>
    <property type="project" value="InterPro"/>
</dbReference>
<dbReference type="Gene3D" id="3.40.50.2000">
    <property type="entry name" value="Glycogen Phosphorylase B"/>
    <property type="match status" value="2"/>
</dbReference>
<dbReference type="GO" id="GO:1901135">
    <property type="term" value="P:carbohydrate derivative metabolic process"/>
    <property type="evidence" value="ECO:0007669"/>
    <property type="project" value="UniProtKB-ARBA"/>
</dbReference>
<sequence>MRIAILSNTGWYLYNFRLGLMKAIKSNNHQVIAISPRDGYEKKNEIAGFRHLEFKVSANGLNPFRELHSLLRLASLLRRERIDLVLSNTPKGNIYAGLATLLAENRIVPNISGLGRIFIRPSPLTHLVKWLYRLSMLQAPYVFFQNKDDLEFFLENKLVKPSQAILVPGSGVDLIRFKITLRATGPSASPDCITFLLLARLLWEKGVGEYIDAARHLKKRHKNVRFLLLGQLDVTNPAAIPQAKIEQWQSEGIIDYLGKTDDVRPYIEAADCIVLPSYYREGTPRSLLEAAASAKPIITTNSIGCRDTVENGVTGLLCEPRNAEDLADKMEKMLMMSEDQRQIMGLKGRVKMEQEFDERIVIEKYLTIINELNRSEYRSK</sequence>
<name>A0A4R3N215_9GAMM</name>
<feature type="domain" description="Glycosyltransferase subfamily 4-like N-terminal" evidence="2">
    <location>
        <begin position="2"/>
        <end position="146"/>
    </location>
</feature>
<dbReference type="SUPFAM" id="SSF53756">
    <property type="entry name" value="UDP-Glycosyltransferase/glycogen phosphorylase"/>
    <property type="match status" value="1"/>
</dbReference>
<organism evidence="3 4">
    <name type="scientific">Thiobaca trueperi</name>
    <dbReference type="NCBI Taxonomy" id="127458"/>
    <lineage>
        <taxon>Bacteria</taxon>
        <taxon>Pseudomonadati</taxon>
        <taxon>Pseudomonadota</taxon>
        <taxon>Gammaproteobacteria</taxon>
        <taxon>Chromatiales</taxon>
        <taxon>Chromatiaceae</taxon>
        <taxon>Thiobaca</taxon>
    </lineage>
</organism>
<dbReference type="PANTHER" id="PTHR12526">
    <property type="entry name" value="GLYCOSYLTRANSFERASE"/>
    <property type="match status" value="1"/>
</dbReference>
<gene>
    <name evidence="3" type="ORF">EDC35_102447</name>
</gene>
<dbReference type="Pfam" id="PF00534">
    <property type="entry name" value="Glycos_transf_1"/>
    <property type="match status" value="1"/>
</dbReference>
<dbReference type="InterPro" id="IPR028098">
    <property type="entry name" value="Glyco_trans_4-like_N"/>
</dbReference>
<dbReference type="PANTHER" id="PTHR12526:SF638">
    <property type="entry name" value="SPORE COAT PROTEIN SA"/>
    <property type="match status" value="1"/>
</dbReference>
<reference evidence="3 4" key="1">
    <citation type="submission" date="2019-03" db="EMBL/GenBank/DDBJ databases">
        <title>Genomic Encyclopedia of Type Strains, Phase IV (KMG-IV): sequencing the most valuable type-strain genomes for metagenomic binning, comparative biology and taxonomic classification.</title>
        <authorList>
            <person name="Goeker M."/>
        </authorList>
    </citation>
    <scope>NUCLEOTIDE SEQUENCE [LARGE SCALE GENOMIC DNA]</scope>
    <source>
        <strain evidence="3 4">DSM 13587</strain>
    </source>
</reference>
<evidence type="ECO:0000259" key="2">
    <source>
        <dbReference type="Pfam" id="PF13477"/>
    </source>
</evidence>
<evidence type="ECO:0000259" key="1">
    <source>
        <dbReference type="Pfam" id="PF00534"/>
    </source>
</evidence>
<evidence type="ECO:0000313" key="4">
    <source>
        <dbReference type="Proteomes" id="UP000295717"/>
    </source>
</evidence>
<dbReference type="Proteomes" id="UP000295717">
    <property type="component" value="Unassembled WGS sequence"/>
</dbReference>
<dbReference type="Pfam" id="PF13477">
    <property type="entry name" value="Glyco_trans_4_2"/>
    <property type="match status" value="1"/>
</dbReference>
<keyword evidence="3" id="KW-0808">Transferase</keyword>
<accession>A0A4R3N215</accession>
<proteinExistence type="predicted"/>
<dbReference type="CDD" id="cd03808">
    <property type="entry name" value="GT4_CapM-like"/>
    <property type="match status" value="1"/>
</dbReference>
<evidence type="ECO:0000313" key="3">
    <source>
        <dbReference type="EMBL" id="TCT23110.1"/>
    </source>
</evidence>
<keyword evidence="4" id="KW-1185">Reference proteome</keyword>
<dbReference type="EMBL" id="SMAO01000002">
    <property type="protein sequence ID" value="TCT23110.1"/>
    <property type="molecule type" value="Genomic_DNA"/>
</dbReference>
<comment type="caution">
    <text evidence="3">The sequence shown here is derived from an EMBL/GenBank/DDBJ whole genome shotgun (WGS) entry which is preliminary data.</text>
</comment>
<feature type="domain" description="Glycosyl transferase family 1" evidence="1">
    <location>
        <begin position="194"/>
        <end position="342"/>
    </location>
</feature>